<dbReference type="EMBL" id="KE525174">
    <property type="protein sequence ID" value="KFB42327.1"/>
    <property type="molecule type" value="Genomic_DNA"/>
</dbReference>
<dbReference type="AlphaFoldDB" id="A0A084VWI3"/>
<evidence type="ECO:0000256" key="1">
    <source>
        <dbReference type="SAM" id="MobiDB-lite"/>
    </source>
</evidence>
<evidence type="ECO:0000313" key="2">
    <source>
        <dbReference type="EMBL" id="KFB42327.1"/>
    </source>
</evidence>
<organism evidence="2">
    <name type="scientific">Anopheles sinensis</name>
    <name type="common">Mosquito</name>
    <dbReference type="NCBI Taxonomy" id="74873"/>
    <lineage>
        <taxon>Eukaryota</taxon>
        <taxon>Metazoa</taxon>
        <taxon>Ecdysozoa</taxon>
        <taxon>Arthropoda</taxon>
        <taxon>Hexapoda</taxon>
        <taxon>Insecta</taxon>
        <taxon>Pterygota</taxon>
        <taxon>Neoptera</taxon>
        <taxon>Endopterygota</taxon>
        <taxon>Diptera</taxon>
        <taxon>Nematocera</taxon>
        <taxon>Culicoidea</taxon>
        <taxon>Culicidae</taxon>
        <taxon>Anophelinae</taxon>
        <taxon>Anopheles</taxon>
    </lineage>
</organism>
<reference evidence="2 4" key="1">
    <citation type="journal article" date="2014" name="BMC Genomics">
        <title>Genome sequence of Anopheles sinensis provides insight into genetics basis of mosquito competence for malaria parasites.</title>
        <authorList>
            <person name="Zhou D."/>
            <person name="Zhang D."/>
            <person name="Ding G."/>
            <person name="Shi L."/>
            <person name="Hou Q."/>
            <person name="Ye Y."/>
            <person name="Xu Y."/>
            <person name="Zhou H."/>
            <person name="Xiong C."/>
            <person name="Li S."/>
            <person name="Yu J."/>
            <person name="Hong S."/>
            <person name="Yu X."/>
            <person name="Zou P."/>
            <person name="Chen C."/>
            <person name="Chang X."/>
            <person name="Wang W."/>
            <person name="Lv Y."/>
            <person name="Sun Y."/>
            <person name="Ma L."/>
            <person name="Shen B."/>
            <person name="Zhu C."/>
        </authorList>
    </citation>
    <scope>NUCLEOTIDE SEQUENCE [LARGE SCALE GENOMIC DNA]</scope>
</reference>
<dbReference type="EnsemblMetazoa" id="ASIC010015-RA">
    <property type="protein sequence ID" value="ASIC010015-PA"/>
    <property type="gene ID" value="ASIC010015"/>
</dbReference>
<protein>
    <submittedName>
        <fullName evidence="2 3">Uncharacterized protein</fullName>
    </submittedName>
</protein>
<evidence type="ECO:0000313" key="4">
    <source>
        <dbReference type="Proteomes" id="UP000030765"/>
    </source>
</evidence>
<accession>A0A084VWI3</accession>
<dbReference type="EMBL" id="ATLV01017596">
    <property type="status" value="NOT_ANNOTATED_CDS"/>
    <property type="molecule type" value="Genomic_DNA"/>
</dbReference>
<proteinExistence type="predicted"/>
<feature type="compositionally biased region" description="Low complexity" evidence="1">
    <location>
        <begin position="112"/>
        <end position="126"/>
    </location>
</feature>
<name>A0A084VWI3_ANOSI</name>
<feature type="region of interest" description="Disordered" evidence="1">
    <location>
        <begin position="29"/>
        <end position="158"/>
    </location>
</feature>
<dbReference type="OrthoDB" id="8188574at2759"/>
<reference evidence="3" key="2">
    <citation type="submission" date="2020-05" db="UniProtKB">
        <authorList>
            <consortium name="EnsemblMetazoa"/>
        </authorList>
    </citation>
    <scope>IDENTIFICATION</scope>
</reference>
<feature type="compositionally biased region" description="Polar residues" evidence="1">
    <location>
        <begin position="84"/>
        <end position="103"/>
    </location>
</feature>
<sequence>MNKQREYEDTIGTLPAEVLETRINQLKALRGEPITPFKPMPGTVDPRSGGGNGNGGKSFPQEEASPSADPSVSSTNVIVVTSDPEPSTTVLATSAPTVMSSAATDEGDERPQPTVSTSSAPSVTVDGGRRNVRRRTNRPVSKRDKERITAQLSDVSLD</sequence>
<dbReference type="Proteomes" id="UP000030765">
    <property type="component" value="Unassembled WGS sequence"/>
</dbReference>
<dbReference type="VEuPathDB" id="VectorBase:ASIC010015"/>
<keyword evidence="4" id="KW-1185">Reference proteome</keyword>
<dbReference type="VEuPathDB" id="VectorBase:ASIS013129"/>
<evidence type="ECO:0000313" key="3">
    <source>
        <dbReference type="EnsemblMetazoa" id="ASIC010015-PA"/>
    </source>
</evidence>
<feature type="compositionally biased region" description="Low complexity" evidence="1">
    <location>
        <begin position="71"/>
        <end position="82"/>
    </location>
</feature>
<gene>
    <name evidence="2" type="ORF">ZHAS_00010015</name>
</gene>